<keyword evidence="2" id="KW-0732">Signal</keyword>
<evidence type="ECO:0000313" key="4">
    <source>
        <dbReference type="Proteomes" id="UP000557566"/>
    </source>
</evidence>
<comment type="caution">
    <text evidence="3">The sequence shown here is derived from an EMBL/GenBank/DDBJ whole genome shotgun (WGS) entry which is preliminary data.</text>
</comment>
<organism evidence="3 4">
    <name type="scientific">Ophiocordyceps sinensis</name>
    <dbReference type="NCBI Taxonomy" id="72228"/>
    <lineage>
        <taxon>Eukaryota</taxon>
        <taxon>Fungi</taxon>
        <taxon>Dikarya</taxon>
        <taxon>Ascomycota</taxon>
        <taxon>Pezizomycotina</taxon>
        <taxon>Sordariomycetes</taxon>
        <taxon>Hypocreomycetidae</taxon>
        <taxon>Hypocreales</taxon>
        <taxon>Ophiocordycipitaceae</taxon>
        <taxon>Ophiocordyceps</taxon>
    </lineage>
</organism>
<feature type="compositionally biased region" description="Polar residues" evidence="1">
    <location>
        <begin position="168"/>
        <end position="179"/>
    </location>
</feature>
<feature type="chain" id="PRO_5034339788" evidence="2">
    <location>
        <begin position="23"/>
        <end position="194"/>
    </location>
</feature>
<gene>
    <name evidence="3" type="ORF">G6O67_004353</name>
</gene>
<name>A0A8H4LYL9_9HYPO</name>
<sequence length="194" mass="20581">MMLPSAPYRLLALGCLAAFALGGPTAAPSDAVGSGKPGPNPLYKLAVTLRQSSSSPPTVVVTVTNRNKFPVTMVSYQSPLDGLALALGQLSMTPAGSKKPLELRRVAVKRVWPPPEDALVVVQPGASVTNHLVMEEPTVPMDKLGKRATVVLGGEWMAVWPRPRSQVSKSDIENASESAFQGPFSTRPLEIEVE</sequence>
<reference evidence="3 4" key="1">
    <citation type="journal article" date="2020" name="Genome Biol. Evol.">
        <title>A new high-quality draft genome assembly of the Chinese cordyceps Ophiocordyceps sinensis.</title>
        <authorList>
            <person name="Shu R."/>
            <person name="Zhang J."/>
            <person name="Meng Q."/>
            <person name="Zhang H."/>
            <person name="Zhou G."/>
            <person name="Li M."/>
            <person name="Wu P."/>
            <person name="Zhao Y."/>
            <person name="Chen C."/>
            <person name="Qin Q."/>
        </authorList>
    </citation>
    <scope>NUCLEOTIDE SEQUENCE [LARGE SCALE GENOMIC DNA]</scope>
    <source>
        <strain evidence="3 4">IOZ07</strain>
    </source>
</reference>
<dbReference type="Proteomes" id="UP000557566">
    <property type="component" value="Unassembled WGS sequence"/>
</dbReference>
<proteinExistence type="predicted"/>
<feature type="region of interest" description="Disordered" evidence="1">
    <location>
        <begin position="168"/>
        <end position="194"/>
    </location>
</feature>
<evidence type="ECO:0000313" key="3">
    <source>
        <dbReference type="EMBL" id="KAF4507904.1"/>
    </source>
</evidence>
<evidence type="ECO:0000256" key="1">
    <source>
        <dbReference type="SAM" id="MobiDB-lite"/>
    </source>
</evidence>
<keyword evidence="4" id="KW-1185">Reference proteome</keyword>
<dbReference type="Gene3D" id="2.60.40.2970">
    <property type="match status" value="1"/>
</dbReference>
<dbReference type="EMBL" id="JAAVMX010000005">
    <property type="protein sequence ID" value="KAF4507904.1"/>
    <property type="molecule type" value="Genomic_DNA"/>
</dbReference>
<feature type="signal peptide" evidence="2">
    <location>
        <begin position="1"/>
        <end position="22"/>
    </location>
</feature>
<dbReference type="OrthoDB" id="408373at2759"/>
<protein>
    <submittedName>
        <fullName evidence="3">Uncharacterized protein</fullName>
    </submittedName>
</protein>
<accession>A0A8H4LYL9</accession>
<dbReference type="AlphaFoldDB" id="A0A8H4LYL9"/>
<evidence type="ECO:0000256" key="2">
    <source>
        <dbReference type="SAM" id="SignalP"/>
    </source>
</evidence>